<keyword evidence="6" id="KW-0862">Zinc</keyword>
<organism evidence="11 12">
    <name type="scientific">Engystomops pustulosus</name>
    <name type="common">Tungara frog</name>
    <name type="synonym">Physalaemus pustulosus</name>
    <dbReference type="NCBI Taxonomy" id="76066"/>
    <lineage>
        <taxon>Eukaryota</taxon>
        <taxon>Metazoa</taxon>
        <taxon>Chordata</taxon>
        <taxon>Craniata</taxon>
        <taxon>Vertebrata</taxon>
        <taxon>Euteleostomi</taxon>
        <taxon>Amphibia</taxon>
        <taxon>Batrachia</taxon>
        <taxon>Anura</taxon>
        <taxon>Neobatrachia</taxon>
        <taxon>Hyloidea</taxon>
        <taxon>Leptodactylidae</taxon>
        <taxon>Leiuperinae</taxon>
        <taxon>Engystomops</taxon>
    </lineage>
</organism>
<name>A0AAV7AAT2_ENGPU</name>
<evidence type="ECO:0000313" key="11">
    <source>
        <dbReference type="EMBL" id="KAG8558412.1"/>
    </source>
</evidence>
<evidence type="ECO:0000256" key="4">
    <source>
        <dbReference type="ARBA" id="ARBA00005975"/>
    </source>
</evidence>
<dbReference type="PANTHER" id="PTHR23292">
    <property type="entry name" value="LIPOPOLYSACCHARIDE-INDUCED TUMOR NECROSIS FACTOR-ALPHA FACTOR"/>
    <property type="match status" value="1"/>
</dbReference>
<keyword evidence="9" id="KW-0812">Transmembrane</keyword>
<evidence type="ECO:0000256" key="2">
    <source>
        <dbReference type="ARBA" id="ARBA00004414"/>
    </source>
</evidence>
<evidence type="ECO:0000259" key="10">
    <source>
        <dbReference type="PROSITE" id="PS51837"/>
    </source>
</evidence>
<evidence type="ECO:0000256" key="1">
    <source>
        <dbReference type="ARBA" id="ARBA00004125"/>
    </source>
</evidence>
<sequence>MTDKVHPSAPQYSQQGPGEVNPQPYAPGGVYPADVGAANPPPPPYAAPGAQPIGVAVAHSVPSQHVIGGPQLTVVGPHPIASPNVAVTGTQPAVLVAPTTVIVGTTYADTPVSCTCPVCQQRIVTRIQHSNGLLVWAIFGVLLLFGCWLGCCLIPFCVDGCKDVDHYCSNCNHHLSKYKRM</sequence>
<comment type="subcellular location">
    <subcellularLocation>
        <location evidence="1">Endosome membrane</location>
        <topology evidence="1">Peripheral membrane protein</topology>
        <orientation evidence="1">Cytoplasmic side</orientation>
    </subcellularLocation>
    <subcellularLocation>
        <location evidence="2">Late endosome membrane</location>
    </subcellularLocation>
    <subcellularLocation>
        <location evidence="3">Lysosome membrane</location>
        <topology evidence="3">Peripheral membrane protein</topology>
        <orientation evidence="3">Cytoplasmic side</orientation>
    </subcellularLocation>
</comment>
<keyword evidence="9" id="KW-1133">Transmembrane helix</keyword>
<dbReference type="PANTHER" id="PTHR23292:SF47">
    <property type="entry name" value="LITAF DOMAIN-CONTAINING PROTEIN"/>
    <property type="match status" value="1"/>
</dbReference>
<comment type="caution">
    <text evidence="11">The sequence shown here is derived from an EMBL/GenBank/DDBJ whole genome shotgun (WGS) entry which is preliminary data.</text>
</comment>
<evidence type="ECO:0000256" key="3">
    <source>
        <dbReference type="ARBA" id="ARBA00004630"/>
    </source>
</evidence>
<evidence type="ECO:0000256" key="5">
    <source>
        <dbReference type="ARBA" id="ARBA00022723"/>
    </source>
</evidence>
<dbReference type="InterPro" id="IPR037519">
    <property type="entry name" value="LITAF_fam"/>
</dbReference>
<comment type="similarity">
    <text evidence="4">Belongs to the CDIP1/LITAF family.</text>
</comment>
<dbReference type="GO" id="GO:0005634">
    <property type="term" value="C:nucleus"/>
    <property type="evidence" value="ECO:0007669"/>
    <property type="project" value="TreeGrafter"/>
</dbReference>
<reference evidence="11" key="1">
    <citation type="thesis" date="2020" institute="ProQuest LLC" country="789 East Eisenhower Parkway, Ann Arbor, MI, USA">
        <title>Comparative Genomics and Chromosome Evolution.</title>
        <authorList>
            <person name="Mudd A.B."/>
        </authorList>
    </citation>
    <scope>NUCLEOTIDE SEQUENCE</scope>
    <source>
        <strain evidence="11">237g6f4</strain>
        <tissue evidence="11">Blood</tissue>
    </source>
</reference>
<evidence type="ECO:0000256" key="9">
    <source>
        <dbReference type="SAM" id="Phobius"/>
    </source>
</evidence>
<evidence type="ECO:0000256" key="6">
    <source>
        <dbReference type="ARBA" id="ARBA00022833"/>
    </source>
</evidence>
<protein>
    <recommendedName>
        <fullName evidence="10">LITAF domain-containing protein</fullName>
    </recommendedName>
</protein>
<evidence type="ECO:0000256" key="8">
    <source>
        <dbReference type="SAM" id="MobiDB-lite"/>
    </source>
</evidence>
<dbReference type="PROSITE" id="PS51837">
    <property type="entry name" value="LITAF"/>
    <property type="match status" value="1"/>
</dbReference>
<keyword evidence="12" id="KW-1185">Reference proteome</keyword>
<feature type="region of interest" description="Disordered" evidence="8">
    <location>
        <begin position="1"/>
        <end position="44"/>
    </location>
</feature>
<dbReference type="GO" id="GO:0008270">
    <property type="term" value="F:zinc ion binding"/>
    <property type="evidence" value="ECO:0007669"/>
    <property type="project" value="TreeGrafter"/>
</dbReference>
<gene>
    <name evidence="11" type="ORF">GDO81_016981</name>
</gene>
<accession>A0AAV7AAT2</accession>
<evidence type="ECO:0000313" key="12">
    <source>
        <dbReference type="Proteomes" id="UP000824782"/>
    </source>
</evidence>
<dbReference type="GO" id="GO:0098560">
    <property type="term" value="C:cytoplasmic side of late endosome membrane"/>
    <property type="evidence" value="ECO:0007669"/>
    <property type="project" value="TreeGrafter"/>
</dbReference>
<dbReference type="EMBL" id="WNYA01000008">
    <property type="protein sequence ID" value="KAG8558412.1"/>
    <property type="molecule type" value="Genomic_DNA"/>
</dbReference>
<dbReference type="InterPro" id="IPR006629">
    <property type="entry name" value="LITAF"/>
</dbReference>
<evidence type="ECO:0000256" key="7">
    <source>
        <dbReference type="ARBA" id="ARBA00023136"/>
    </source>
</evidence>
<dbReference type="GO" id="GO:0098574">
    <property type="term" value="C:cytoplasmic side of lysosomal membrane"/>
    <property type="evidence" value="ECO:0007669"/>
    <property type="project" value="TreeGrafter"/>
</dbReference>
<dbReference type="SMART" id="SM00714">
    <property type="entry name" value="LITAF"/>
    <property type="match status" value="1"/>
</dbReference>
<keyword evidence="5" id="KW-0479">Metal-binding</keyword>
<proteinExistence type="inferred from homology"/>
<feature type="transmembrane region" description="Helical" evidence="9">
    <location>
        <begin position="133"/>
        <end position="156"/>
    </location>
</feature>
<dbReference type="Pfam" id="PF10601">
    <property type="entry name" value="zf-LITAF-like"/>
    <property type="match status" value="1"/>
</dbReference>
<dbReference type="AlphaFoldDB" id="A0AAV7AAT2"/>
<keyword evidence="7 9" id="KW-0472">Membrane</keyword>
<feature type="domain" description="LITAF" evidence="10">
    <location>
        <begin position="96"/>
        <end position="180"/>
    </location>
</feature>
<dbReference type="Proteomes" id="UP000824782">
    <property type="component" value="Unassembled WGS sequence"/>
</dbReference>